<organism evidence="2 3">
    <name type="scientific">Sphingomonas sanxanigenens DSM 19645 = NX02</name>
    <dbReference type="NCBI Taxonomy" id="1123269"/>
    <lineage>
        <taxon>Bacteria</taxon>
        <taxon>Pseudomonadati</taxon>
        <taxon>Pseudomonadota</taxon>
        <taxon>Alphaproteobacteria</taxon>
        <taxon>Sphingomonadales</taxon>
        <taxon>Sphingomonadaceae</taxon>
        <taxon>Sphingomonas</taxon>
    </lineage>
</organism>
<dbReference type="Proteomes" id="UP000018851">
    <property type="component" value="Chromosome"/>
</dbReference>
<proteinExistence type="predicted"/>
<evidence type="ECO:0000313" key="3">
    <source>
        <dbReference type="Proteomes" id="UP000018851"/>
    </source>
</evidence>
<dbReference type="STRING" id="1123269.NX02_14055"/>
<protein>
    <recommendedName>
        <fullName evidence="1">Phosphodiester glycosidase domain-containing protein</fullName>
    </recommendedName>
</protein>
<accession>W0ABQ4</accession>
<dbReference type="RefSeq" id="WP_039997519.1">
    <property type="nucleotide sequence ID" value="NZ_CP006644.1"/>
</dbReference>
<evidence type="ECO:0000313" key="2">
    <source>
        <dbReference type="EMBL" id="AHE54501.1"/>
    </source>
</evidence>
<dbReference type="HOGENOM" id="CLU_076045_0_1_5"/>
<dbReference type="OrthoDB" id="5515706at2"/>
<gene>
    <name evidence="2" type="ORF">NX02_14055</name>
</gene>
<dbReference type="InterPro" id="IPR018711">
    <property type="entry name" value="NAGPA"/>
</dbReference>
<feature type="domain" description="Phosphodiester glycosidase" evidence="1">
    <location>
        <begin position="83"/>
        <end position="228"/>
    </location>
</feature>
<dbReference type="AlphaFoldDB" id="W0ABQ4"/>
<keyword evidence="3" id="KW-1185">Reference proteome</keyword>
<dbReference type="eggNOG" id="COG3698">
    <property type="taxonomic scope" value="Bacteria"/>
</dbReference>
<sequence>MLARLTLTAFAVTLLNAGDSLPRPTGAVAPACRPLAFEGSRFTICTARSGDHRIRLADLDAGGRPLRQFSTLKVYLGTDARRVAFAMNAGMYDLGGRPIGLHVEAGVEQAALSRRDGSGNFHLKPNGVFYGDAGGWHVAATDAFAAHRPRRIDFATQSGPMLVIEGRLHPAFAPDGTSKHIRNGVGIDEEGNAIFAISEERVSFGRFARLFRDELGCRDALYLDGSISRLWDPAAGREDRGAPLGPMVVVLDAGG</sequence>
<dbReference type="PATRIC" id="fig|1123269.5.peg.2737"/>
<dbReference type="EMBL" id="CP006644">
    <property type="protein sequence ID" value="AHE54501.1"/>
    <property type="molecule type" value="Genomic_DNA"/>
</dbReference>
<reference evidence="2 3" key="1">
    <citation type="submission" date="2013-07" db="EMBL/GenBank/DDBJ databases">
        <title>Completed genome of Sphingomonas sanxanigenens NX02.</title>
        <authorList>
            <person name="Ma T."/>
            <person name="Huang H."/>
            <person name="Wu M."/>
            <person name="Li X."/>
            <person name="Li G."/>
        </authorList>
    </citation>
    <scope>NUCLEOTIDE SEQUENCE [LARGE SCALE GENOMIC DNA]</scope>
    <source>
        <strain evidence="2 3">NX02</strain>
    </source>
</reference>
<dbReference type="KEGG" id="ssan:NX02_14055"/>
<name>W0ABQ4_9SPHN</name>
<dbReference type="Pfam" id="PF09992">
    <property type="entry name" value="NAGPA"/>
    <property type="match status" value="1"/>
</dbReference>
<evidence type="ECO:0000259" key="1">
    <source>
        <dbReference type="Pfam" id="PF09992"/>
    </source>
</evidence>